<dbReference type="RefSeq" id="XP_022150855.1">
    <property type="nucleotide sequence ID" value="XM_022295163.1"/>
</dbReference>
<keyword evidence="1" id="KW-0479">Metal-binding</keyword>
<dbReference type="InterPro" id="IPR057670">
    <property type="entry name" value="SH3_retrovirus"/>
</dbReference>
<evidence type="ECO:0000256" key="2">
    <source>
        <dbReference type="ARBA" id="ARBA00022801"/>
    </source>
</evidence>
<dbReference type="Proteomes" id="UP000504603">
    <property type="component" value="Unplaced"/>
</dbReference>
<feature type="domain" description="Retroviral polymerase SH3-like" evidence="4">
    <location>
        <begin position="36"/>
        <end position="97"/>
    </location>
</feature>
<dbReference type="AlphaFoldDB" id="A0A6J1D9M2"/>
<dbReference type="Pfam" id="PF25597">
    <property type="entry name" value="SH3_retrovirus"/>
    <property type="match status" value="1"/>
</dbReference>
<dbReference type="InterPro" id="IPR013103">
    <property type="entry name" value="RVT_2"/>
</dbReference>
<keyword evidence="5" id="KW-1185">Reference proteome</keyword>
<evidence type="ECO:0000259" key="4">
    <source>
        <dbReference type="Pfam" id="PF25597"/>
    </source>
</evidence>
<sequence length="399" mass="43657">MFLINRTSSHVLSWRTPFELLHKTLPDFGQLRVFGCLCFASTLTANRSKFQSRAVPAIFTEYPPGIKAYRLYDITNQKFFISRDVVFHEDVFPFHKVTEKDGISDPFHGFVSPKVLHCGSDLSHLPTNSSVVQSDGCLRTFYGHTASPLVCKDPATVPLPTLSPTADTAWPLAPDLISLAVDISDPLVVAAPTPLANLFDSSPALAHPSSMVPVLPSDPSAAATPTPPVVTASDPPTITTVPDPLPVAILAPPTLLVLGSSTVPILRSPTIAAPDLPVTPVPEQSPVRLVVVQPPDMPILHRILRATTPHNEFYHQAMDFEHWRVSMAAELAAMKDNRIWSVASLPSDKHTIGCKWIFKIKHRADGSIERYKARLVVKGYTQQEGLDLLVTSFASIRHE</sequence>
<protein>
    <submittedName>
        <fullName evidence="6">Uncharacterized protein LOC111018899</fullName>
    </submittedName>
</protein>
<dbReference type="GO" id="GO:0046872">
    <property type="term" value="F:metal ion binding"/>
    <property type="evidence" value="ECO:0007669"/>
    <property type="project" value="UniProtKB-KW"/>
</dbReference>
<dbReference type="PANTHER" id="PTHR42648">
    <property type="entry name" value="TRANSPOSASE, PUTATIVE-RELATED"/>
    <property type="match status" value="1"/>
</dbReference>
<evidence type="ECO:0000256" key="1">
    <source>
        <dbReference type="ARBA" id="ARBA00022723"/>
    </source>
</evidence>
<name>A0A6J1D9M2_MOMCH</name>
<dbReference type="OrthoDB" id="411615at2759"/>
<keyword evidence="2" id="KW-0378">Hydrolase</keyword>
<dbReference type="KEGG" id="mcha:111018899"/>
<evidence type="ECO:0000313" key="6">
    <source>
        <dbReference type="RefSeq" id="XP_022150855.1"/>
    </source>
</evidence>
<dbReference type="PANTHER" id="PTHR42648:SF31">
    <property type="entry name" value="RNA-DIRECTED DNA POLYMERASE"/>
    <property type="match status" value="1"/>
</dbReference>
<feature type="domain" description="Reverse transcriptase Ty1/copia-type" evidence="3">
    <location>
        <begin position="337"/>
        <end position="395"/>
    </location>
</feature>
<accession>A0A6J1D9M2</accession>
<dbReference type="InterPro" id="IPR039537">
    <property type="entry name" value="Retrotran_Ty1/copia-like"/>
</dbReference>
<organism evidence="5 6">
    <name type="scientific">Momordica charantia</name>
    <name type="common">Bitter gourd</name>
    <name type="synonym">Balsam pear</name>
    <dbReference type="NCBI Taxonomy" id="3673"/>
    <lineage>
        <taxon>Eukaryota</taxon>
        <taxon>Viridiplantae</taxon>
        <taxon>Streptophyta</taxon>
        <taxon>Embryophyta</taxon>
        <taxon>Tracheophyta</taxon>
        <taxon>Spermatophyta</taxon>
        <taxon>Magnoliopsida</taxon>
        <taxon>eudicotyledons</taxon>
        <taxon>Gunneridae</taxon>
        <taxon>Pentapetalae</taxon>
        <taxon>rosids</taxon>
        <taxon>fabids</taxon>
        <taxon>Cucurbitales</taxon>
        <taxon>Cucurbitaceae</taxon>
        <taxon>Momordiceae</taxon>
        <taxon>Momordica</taxon>
    </lineage>
</organism>
<proteinExistence type="predicted"/>
<dbReference type="GO" id="GO:0016787">
    <property type="term" value="F:hydrolase activity"/>
    <property type="evidence" value="ECO:0007669"/>
    <property type="project" value="UniProtKB-KW"/>
</dbReference>
<evidence type="ECO:0000259" key="3">
    <source>
        <dbReference type="Pfam" id="PF07727"/>
    </source>
</evidence>
<reference evidence="6" key="1">
    <citation type="submission" date="2025-08" db="UniProtKB">
        <authorList>
            <consortium name="RefSeq"/>
        </authorList>
    </citation>
    <scope>IDENTIFICATION</scope>
    <source>
        <strain evidence="6">OHB3-1</strain>
    </source>
</reference>
<dbReference type="GeneID" id="111018899"/>
<evidence type="ECO:0000313" key="5">
    <source>
        <dbReference type="Proteomes" id="UP000504603"/>
    </source>
</evidence>
<dbReference type="Pfam" id="PF07727">
    <property type="entry name" value="RVT_2"/>
    <property type="match status" value="1"/>
</dbReference>
<gene>
    <name evidence="6" type="primary">LOC111018899</name>
</gene>